<reference evidence="3 4" key="1">
    <citation type="submission" date="2014-02" db="EMBL/GenBank/DDBJ databases">
        <title>The genome sequence of Colletotrichum fioriniae PJ7.</title>
        <authorList>
            <person name="Baroncelli R."/>
            <person name="Thon M.R."/>
        </authorList>
    </citation>
    <scope>NUCLEOTIDE SEQUENCE [LARGE SCALE GENOMIC DNA]</scope>
    <source>
        <strain evidence="3 4">PJ7</strain>
    </source>
</reference>
<dbReference type="PANTHER" id="PTHR33112">
    <property type="entry name" value="DOMAIN PROTEIN, PUTATIVE-RELATED"/>
    <property type="match status" value="1"/>
</dbReference>
<dbReference type="KEGG" id="cfj:CFIO01_11754"/>
<evidence type="ECO:0000313" key="4">
    <source>
        <dbReference type="Proteomes" id="UP000020467"/>
    </source>
</evidence>
<comment type="caution">
    <text evidence="3">The sequence shown here is derived from an EMBL/GenBank/DDBJ whole genome shotgun (WGS) entry which is preliminary data.</text>
</comment>
<accession>A0A010SIG2</accession>
<feature type="compositionally biased region" description="Polar residues" evidence="1">
    <location>
        <begin position="204"/>
        <end position="215"/>
    </location>
</feature>
<protein>
    <recommendedName>
        <fullName evidence="2">Heterokaryon incompatibility domain-containing protein</fullName>
    </recommendedName>
</protein>
<feature type="region of interest" description="Disordered" evidence="1">
    <location>
        <begin position="194"/>
        <end position="215"/>
    </location>
</feature>
<dbReference type="Proteomes" id="UP000020467">
    <property type="component" value="Unassembled WGS sequence"/>
</dbReference>
<evidence type="ECO:0000313" key="3">
    <source>
        <dbReference type="EMBL" id="EXF84618.1"/>
    </source>
</evidence>
<organism evidence="3 4">
    <name type="scientific">Colletotrichum fioriniae PJ7</name>
    <dbReference type="NCBI Taxonomy" id="1445577"/>
    <lineage>
        <taxon>Eukaryota</taxon>
        <taxon>Fungi</taxon>
        <taxon>Dikarya</taxon>
        <taxon>Ascomycota</taxon>
        <taxon>Pezizomycotina</taxon>
        <taxon>Sordariomycetes</taxon>
        <taxon>Hypocreomycetidae</taxon>
        <taxon>Glomerellales</taxon>
        <taxon>Glomerellaceae</taxon>
        <taxon>Colletotrichum</taxon>
        <taxon>Colletotrichum acutatum species complex</taxon>
    </lineage>
</organism>
<dbReference type="EMBL" id="JARH01000158">
    <property type="protein sequence ID" value="EXF84618.1"/>
    <property type="molecule type" value="Genomic_DNA"/>
</dbReference>
<keyword evidence="4" id="KW-1185">Reference proteome</keyword>
<name>A0A010SIG2_9PEZI</name>
<feature type="domain" description="Heterokaryon incompatibility" evidence="2">
    <location>
        <begin position="32"/>
        <end position="146"/>
    </location>
</feature>
<dbReference type="STRING" id="1445577.A0A010SIG2"/>
<dbReference type="InterPro" id="IPR010730">
    <property type="entry name" value="HET"/>
</dbReference>
<proteinExistence type="predicted"/>
<sequence length="387" mass="43589">MQSLRQPSYLLDLGSCGDGQIRLIESGKNTDFAILTYCWGQPPPDCTTTSTNLQYHLAGFPLKDLPKTIRDAIEVTLALGLQHLWVDALCILQDQDDEIIKNEVNIALEFYARASIVIGAASAPHSNAGFLAPRDLPYHEYELPVAVKDGDKTSDHRLRLLERGFKKKPEPIDERSERVVFRCRESNLADSDVDELSTSDEIHPSTSTFDGSRFATRNTGVDDPEPHIANWRQQVINYSARQTGRLADKLAAFECIAIIAMAKATGWDPSQCKAGLWMTDMPRELLWCRDCHRQERATTSSPSDLTLTPSWSWAKIRSPVTWLDAKELKWNDYTLEVVRCIEVRMLVVKGHVLDVLWDGWAMALAKSRDEADRAARAALRPAARRRS</sequence>
<evidence type="ECO:0000256" key="1">
    <source>
        <dbReference type="SAM" id="MobiDB-lite"/>
    </source>
</evidence>
<dbReference type="PANTHER" id="PTHR33112:SF16">
    <property type="entry name" value="HETEROKARYON INCOMPATIBILITY DOMAIN-CONTAINING PROTEIN"/>
    <property type="match status" value="1"/>
</dbReference>
<dbReference type="eggNOG" id="ENOG502SNR8">
    <property type="taxonomic scope" value="Eukaryota"/>
</dbReference>
<evidence type="ECO:0000259" key="2">
    <source>
        <dbReference type="Pfam" id="PF06985"/>
    </source>
</evidence>
<dbReference type="HOGENOM" id="CLU_002639_8_3_1"/>
<dbReference type="Pfam" id="PF06985">
    <property type="entry name" value="HET"/>
    <property type="match status" value="1"/>
</dbReference>
<dbReference type="AlphaFoldDB" id="A0A010SIG2"/>
<gene>
    <name evidence="3" type="ORF">CFIO01_11754</name>
</gene>
<dbReference type="OrthoDB" id="3486565at2759"/>